<comment type="caution">
    <text evidence="1">The sequence shown here is derived from an EMBL/GenBank/DDBJ whole genome shotgun (WGS) entry which is preliminary data.</text>
</comment>
<name>A0AAW2FSM0_9HYME</name>
<gene>
    <name evidence="1" type="ORF">PUN28_010159</name>
</gene>
<dbReference type="Proteomes" id="UP001430953">
    <property type="component" value="Unassembled WGS sequence"/>
</dbReference>
<protein>
    <submittedName>
        <fullName evidence="1">Uncharacterized protein</fullName>
    </submittedName>
</protein>
<evidence type="ECO:0000313" key="2">
    <source>
        <dbReference type="Proteomes" id="UP001430953"/>
    </source>
</evidence>
<keyword evidence="2" id="KW-1185">Reference proteome</keyword>
<dbReference type="AlphaFoldDB" id="A0AAW2FSM0"/>
<organism evidence="1 2">
    <name type="scientific">Cardiocondyla obscurior</name>
    <dbReference type="NCBI Taxonomy" id="286306"/>
    <lineage>
        <taxon>Eukaryota</taxon>
        <taxon>Metazoa</taxon>
        <taxon>Ecdysozoa</taxon>
        <taxon>Arthropoda</taxon>
        <taxon>Hexapoda</taxon>
        <taxon>Insecta</taxon>
        <taxon>Pterygota</taxon>
        <taxon>Neoptera</taxon>
        <taxon>Endopterygota</taxon>
        <taxon>Hymenoptera</taxon>
        <taxon>Apocrita</taxon>
        <taxon>Aculeata</taxon>
        <taxon>Formicoidea</taxon>
        <taxon>Formicidae</taxon>
        <taxon>Myrmicinae</taxon>
        <taxon>Cardiocondyla</taxon>
    </lineage>
</organism>
<accession>A0AAW2FSM0</accession>
<reference evidence="1 2" key="1">
    <citation type="submission" date="2023-03" db="EMBL/GenBank/DDBJ databases">
        <title>High recombination rates correlate with genetic variation in Cardiocondyla obscurior ants.</title>
        <authorList>
            <person name="Errbii M."/>
        </authorList>
    </citation>
    <scope>NUCLEOTIDE SEQUENCE [LARGE SCALE GENOMIC DNA]</scope>
    <source>
        <strain evidence="1">Alpha-2009</strain>
        <tissue evidence="1">Whole body</tissue>
    </source>
</reference>
<evidence type="ECO:0000313" key="1">
    <source>
        <dbReference type="EMBL" id="KAL0117127.1"/>
    </source>
</evidence>
<dbReference type="EMBL" id="JADYXP020000009">
    <property type="protein sequence ID" value="KAL0117127.1"/>
    <property type="molecule type" value="Genomic_DNA"/>
</dbReference>
<proteinExistence type="predicted"/>
<sequence>MNYRSCIYRPRCFPWGEKCNPCLCYEGRTGGSRSRAPIERLQNFTTSQCLLENLSKSYLHCLSQARGACKLYRIYSLSWPLIHRNARKVCQTRKTYYRPATSGRPLYYFDMKIF</sequence>